<gene>
    <name evidence="1" type="ORF">MILVUS5_LOCUS12014</name>
</gene>
<comment type="caution">
    <text evidence="1">The sequence shown here is derived from an EMBL/GenBank/DDBJ whole genome shotgun (WGS) entry which is preliminary data.</text>
</comment>
<accession>A0ACB0JGF5</accession>
<evidence type="ECO:0000313" key="2">
    <source>
        <dbReference type="Proteomes" id="UP001177021"/>
    </source>
</evidence>
<dbReference type="EMBL" id="CASHSV030000034">
    <property type="protein sequence ID" value="CAJ2642542.1"/>
    <property type="molecule type" value="Genomic_DNA"/>
</dbReference>
<proteinExistence type="predicted"/>
<name>A0ACB0JGF5_TRIPR</name>
<protein>
    <submittedName>
        <fullName evidence="1">Uncharacterized protein</fullName>
    </submittedName>
</protein>
<sequence>MHFKAEITTPIFFVNATYDSWQLKSNLSPLSKVNNETIMMSDAGLLSNTLALDAIHDIVPSHVINVTALFLCLLYLVNDPKVVYGVRLKCSKMSYEPSFA</sequence>
<dbReference type="Proteomes" id="UP001177021">
    <property type="component" value="Unassembled WGS sequence"/>
</dbReference>
<keyword evidence="2" id="KW-1185">Reference proteome</keyword>
<reference evidence="1" key="1">
    <citation type="submission" date="2023-10" db="EMBL/GenBank/DDBJ databases">
        <authorList>
            <person name="Rodriguez Cubillos JULIANA M."/>
            <person name="De Vega J."/>
        </authorList>
    </citation>
    <scope>NUCLEOTIDE SEQUENCE</scope>
</reference>
<evidence type="ECO:0000313" key="1">
    <source>
        <dbReference type="EMBL" id="CAJ2642542.1"/>
    </source>
</evidence>
<organism evidence="1 2">
    <name type="scientific">Trifolium pratense</name>
    <name type="common">Red clover</name>
    <dbReference type="NCBI Taxonomy" id="57577"/>
    <lineage>
        <taxon>Eukaryota</taxon>
        <taxon>Viridiplantae</taxon>
        <taxon>Streptophyta</taxon>
        <taxon>Embryophyta</taxon>
        <taxon>Tracheophyta</taxon>
        <taxon>Spermatophyta</taxon>
        <taxon>Magnoliopsida</taxon>
        <taxon>eudicotyledons</taxon>
        <taxon>Gunneridae</taxon>
        <taxon>Pentapetalae</taxon>
        <taxon>rosids</taxon>
        <taxon>fabids</taxon>
        <taxon>Fabales</taxon>
        <taxon>Fabaceae</taxon>
        <taxon>Papilionoideae</taxon>
        <taxon>50 kb inversion clade</taxon>
        <taxon>NPAAA clade</taxon>
        <taxon>Hologalegina</taxon>
        <taxon>IRL clade</taxon>
        <taxon>Trifolieae</taxon>
        <taxon>Trifolium</taxon>
    </lineage>
</organism>